<dbReference type="FunFam" id="1.10.510.10:FF:000300">
    <property type="entry name" value="Calmodulin-binding receptor-like cytoplasmic kinase 3"/>
    <property type="match status" value="1"/>
</dbReference>
<comment type="catalytic activity">
    <reaction evidence="7">
        <text>L-threonyl-[protein] + ATP = O-phospho-L-threonyl-[protein] + ADP + H(+)</text>
        <dbReference type="Rhea" id="RHEA:46608"/>
        <dbReference type="Rhea" id="RHEA-COMP:11060"/>
        <dbReference type="Rhea" id="RHEA-COMP:11605"/>
        <dbReference type="ChEBI" id="CHEBI:15378"/>
        <dbReference type="ChEBI" id="CHEBI:30013"/>
        <dbReference type="ChEBI" id="CHEBI:30616"/>
        <dbReference type="ChEBI" id="CHEBI:61977"/>
        <dbReference type="ChEBI" id="CHEBI:456216"/>
        <dbReference type="EC" id="2.7.11.1"/>
    </reaction>
</comment>
<dbReference type="OMA" id="WAWSPAW"/>
<proteinExistence type="inferred from homology"/>
<dbReference type="CDD" id="cd14066">
    <property type="entry name" value="STKc_IRAK"/>
    <property type="match status" value="1"/>
</dbReference>
<keyword evidence="2 10" id="KW-0723">Serine/threonine-protein kinase</keyword>
<dbReference type="EMBL" id="CM035417">
    <property type="protein sequence ID" value="KAH7422558.1"/>
    <property type="molecule type" value="Genomic_DNA"/>
</dbReference>
<evidence type="ECO:0000256" key="7">
    <source>
        <dbReference type="ARBA" id="ARBA00047899"/>
    </source>
</evidence>
<reference evidence="12" key="1">
    <citation type="submission" date="2021-08" db="EMBL/GenBank/DDBJ databases">
        <title>WGS assembly of Ceratopteris richardii.</title>
        <authorList>
            <person name="Marchant D.B."/>
            <person name="Chen G."/>
            <person name="Jenkins J."/>
            <person name="Shu S."/>
            <person name="Leebens-Mack J."/>
            <person name="Grimwood J."/>
            <person name="Schmutz J."/>
            <person name="Soltis P."/>
            <person name="Soltis D."/>
            <person name="Chen Z.-H."/>
        </authorList>
    </citation>
    <scope>NUCLEOTIDE SEQUENCE</scope>
    <source>
        <strain evidence="12">Whitten #5841</strain>
        <tissue evidence="12">Leaf</tissue>
    </source>
</reference>
<evidence type="ECO:0000256" key="2">
    <source>
        <dbReference type="ARBA" id="ARBA00022527"/>
    </source>
</evidence>
<evidence type="ECO:0000259" key="11">
    <source>
        <dbReference type="PROSITE" id="PS50011"/>
    </source>
</evidence>
<evidence type="ECO:0000256" key="6">
    <source>
        <dbReference type="ARBA" id="ARBA00022840"/>
    </source>
</evidence>
<dbReference type="PROSITE" id="PS00107">
    <property type="entry name" value="PROTEIN_KINASE_ATP"/>
    <property type="match status" value="1"/>
</dbReference>
<evidence type="ECO:0000256" key="8">
    <source>
        <dbReference type="ARBA" id="ARBA00048679"/>
    </source>
</evidence>
<evidence type="ECO:0000256" key="1">
    <source>
        <dbReference type="ARBA" id="ARBA00012513"/>
    </source>
</evidence>
<comment type="caution">
    <text evidence="12">The sequence shown here is derived from an EMBL/GenBank/DDBJ whole genome shotgun (WGS) entry which is preliminary data.</text>
</comment>
<sequence length="425" mass="48249">MKQVATDQLDPSQMSLSFRGVKRLFHQDRSNNTFPRLESRDLSNTQFSESTSSWSPSREHSQTFRIVNALGSCFVPSKKTFEDNEKSGSMMTIREYRSVNDNSGISYFSVAELEQATDHFSPALTVGQGGFGSVYKGRLKDGRLVAIKRARKNPRDPQISSEYESELRVLSSVEHLSLVKFIGYAEEGLERILVVEYVNNGNLRQHLDVKYGIVLDLATRLDIAIDVAHAITYLHLYADHPIIHRDIKSSNVLLTENFRAKVADFGFSRSGPGAFDSTHVSTQVKGTAGYLDPEYIKTYQLTEKSDVYSFGVLLIELFTGRRPIEHNRERNERFTIKWAYQMYSEGRAIETLDPRLSTGSSASSILERVLQLAFECSANKREDRPIMKKAAETLWNIRKEFNSFWNYRPVLTASKAAVSEEPPQN</sequence>
<dbReference type="InterPro" id="IPR011009">
    <property type="entry name" value="Kinase-like_dom_sf"/>
</dbReference>
<dbReference type="SMART" id="SM00220">
    <property type="entry name" value="S_TKc"/>
    <property type="match status" value="1"/>
</dbReference>
<accession>A0A8T2TJ78</accession>
<dbReference type="SUPFAM" id="SSF56112">
    <property type="entry name" value="Protein kinase-like (PK-like)"/>
    <property type="match status" value="1"/>
</dbReference>
<feature type="domain" description="Protein kinase" evidence="11">
    <location>
        <begin position="120"/>
        <end position="396"/>
    </location>
</feature>
<evidence type="ECO:0000256" key="9">
    <source>
        <dbReference type="PROSITE-ProRule" id="PRU10141"/>
    </source>
</evidence>
<keyword evidence="4 9" id="KW-0547">Nucleotide-binding</keyword>
<dbReference type="AlphaFoldDB" id="A0A8T2TJ78"/>
<feature type="binding site" evidence="9">
    <location>
        <position position="152"/>
    </location>
    <ligand>
        <name>ATP</name>
        <dbReference type="ChEBI" id="CHEBI:30616"/>
    </ligand>
</feature>
<dbReference type="GO" id="GO:0004674">
    <property type="term" value="F:protein serine/threonine kinase activity"/>
    <property type="evidence" value="ECO:0007669"/>
    <property type="project" value="UniProtKB-KW"/>
</dbReference>
<organism evidence="12 13">
    <name type="scientific">Ceratopteris richardii</name>
    <name type="common">Triangle waterfern</name>
    <dbReference type="NCBI Taxonomy" id="49495"/>
    <lineage>
        <taxon>Eukaryota</taxon>
        <taxon>Viridiplantae</taxon>
        <taxon>Streptophyta</taxon>
        <taxon>Embryophyta</taxon>
        <taxon>Tracheophyta</taxon>
        <taxon>Polypodiopsida</taxon>
        <taxon>Polypodiidae</taxon>
        <taxon>Polypodiales</taxon>
        <taxon>Pteridineae</taxon>
        <taxon>Pteridaceae</taxon>
        <taxon>Parkerioideae</taxon>
        <taxon>Ceratopteris</taxon>
    </lineage>
</organism>
<keyword evidence="6 9" id="KW-0067">ATP-binding</keyword>
<dbReference type="PROSITE" id="PS00108">
    <property type="entry name" value="PROTEIN_KINASE_ST"/>
    <property type="match status" value="1"/>
</dbReference>
<dbReference type="PANTHER" id="PTHR46008">
    <property type="entry name" value="LEAF RUST 10 DISEASE-RESISTANCE LOCUS RECEPTOR-LIKE PROTEIN KINASE-LIKE 1.4"/>
    <property type="match status" value="1"/>
</dbReference>
<evidence type="ECO:0000256" key="5">
    <source>
        <dbReference type="ARBA" id="ARBA00022777"/>
    </source>
</evidence>
<dbReference type="Gene3D" id="3.30.200.20">
    <property type="entry name" value="Phosphorylase Kinase, domain 1"/>
    <property type="match status" value="1"/>
</dbReference>
<evidence type="ECO:0000256" key="4">
    <source>
        <dbReference type="ARBA" id="ARBA00022741"/>
    </source>
</evidence>
<keyword evidence="13" id="KW-1185">Reference proteome</keyword>
<comment type="similarity">
    <text evidence="10">Belongs to the protein kinase superfamily.</text>
</comment>
<dbReference type="GO" id="GO:0005524">
    <property type="term" value="F:ATP binding"/>
    <property type="evidence" value="ECO:0007669"/>
    <property type="project" value="UniProtKB-UniRule"/>
</dbReference>
<protein>
    <recommendedName>
        <fullName evidence="1">non-specific serine/threonine protein kinase</fullName>
        <ecNumber evidence="1">2.7.11.1</ecNumber>
    </recommendedName>
</protein>
<evidence type="ECO:0000256" key="3">
    <source>
        <dbReference type="ARBA" id="ARBA00022679"/>
    </source>
</evidence>
<dbReference type="Proteomes" id="UP000825935">
    <property type="component" value="Chromosome 12"/>
</dbReference>
<keyword evidence="5" id="KW-0418">Kinase</keyword>
<evidence type="ECO:0000256" key="10">
    <source>
        <dbReference type="RuleBase" id="RU000304"/>
    </source>
</evidence>
<name>A0A8T2TJ78_CERRI</name>
<dbReference type="InterPro" id="IPR017441">
    <property type="entry name" value="Protein_kinase_ATP_BS"/>
</dbReference>
<gene>
    <name evidence="12" type="ORF">KP509_12G014300</name>
</gene>
<dbReference type="InterPro" id="IPR008271">
    <property type="entry name" value="Ser/Thr_kinase_AS"/>
</dbReference>
<evidence type="ECO:0000313" key="12">
    <source>
        <dbReference type="EMBL" id="KAH7422558.1"/>
    </source>
</evidence>
<dbReference type="Gene3D" id="1.10.510.10">
    <property type="entry name" value="Transferase(Phosphotransferase) domain 1"/>
    <property type="match status" value="1"/>
</dbReference>
<dbReference type="EC" id="2.7.11.1" evidence="1"/>
<dbReference type="InterPro" id="IPR000719">
    <property type="entry name" value="Prot_kinase_dom"/>
</dbReference>
<dbReference type="FunFam" id="3.30.200.20:FF:000039">
    <property type="entry name" value="receptor-like protein kinase FERONIA"/>
    <property type="match status" value="1"/>
</dbReference>
<dbReference type="PROSITE" id="PS50011">
    <property type="entry name" value="PROTEIN_KINASE_DOM"/>
    <property type="match status" value="1"/>
</dbReference>
<dbReference type="OrthoDB" id="4062651at2759"/>
<evidence type="ECO:0000313" key="13">
    <source>
        <dbReference type="Proteomes" id="UP000825935"/>
    </source>
</evidence>
<dbReference type="PANTHER" id="PTHR46008:SF48">
    <property type="entry name" value="PROTEIN KINASE DOMAIN-CONTAINING PROTEIN"/>
    <property type="match status" value="1"/>
</dbReference>
<keyword evidence="3" id="KW-0808">Transferase</keyword>
<dbReference type="Pfam" id="PF00069">
    <property type="entry name" value="Pkinase"/>
    <property type="match status" value="1"/>
</dbReference>
<comment type="catalytic activity">
    <reaction evidence="8">
        <text>L-seryl-[protein] + ATP = O-phospho-L-seryl-[protein] + ADP + H(+)</text>
        <dbReference type="Rhea" id="RHEA:17989"/>
        <dbReference type="Rhea" id="RHEA-COMP:9863"/>
        <dbReference type="Rhea" id="RHEA-COMP:11604"/>
        <dbReference type="ChEBI" id="CHEBI:15378"/>
        <dbReference type="ChEBI" id="CHEBI:29999"/>
        <dbReference type="ChEBI" id="CHEBI:30616"/>
        <dbReference type="ChEBI" id="CHEBI:83421"/>
        <dbReference type="ChEBI" id="CHEBI:456216"/>
        <dbReference type="EC" id="2.7.11.1"/>
    </reaction>
</comment>